<reference evidence="3 4" key="1">
    <citation type="submission" date="2019-03" db="EMBL/GenBank/DDBJ databases">
        <title>Genomic Encyclopedia of Type Strains, Phase IV (KMG-IV): sequencing the most valuable type-strain genomes for metagenomic binning, comparative biology and taxonomic classification.</title>
        <authorList>
            <person name="Goeker M."/>
        </authorList>
    </citation>
    <scope>NUCLEOTIDE SEQUENCE [LARGE SCALE GENOMIC DNA]</scope>
    <source>
        <strain evidence="3 4">DSM 7445</strain>
    </source>
</reference>
<feature type="transmembrane region" description="Helical" evidence="2">
    <location>
        <begin position="206"/>
        <end position="229"/>
    </location>
</feature>
<keyword evidence="2" id="KW-0472">Membrane</keyword>
<protein>
    <submittedName>
        <fullName evidence="3">Uncharacterized protein</fullName>
    </submittedName>
</protein>
<evidence type="ECO:0000256" key="1">
    <source>
        <dbReference type="SAM" id="Coils"/>
    </source>
</evidence>
<evidence type="ECO:0000313" key="3">
    <source>
        <dbReference type="EMBL" id="TCS35188.1"/>
    </source>
</evidence>
<sequence length="381" mass="39501">MTDTTMDQVHKKTVVASAGSLLSALDAIRNFRALLLLGLTFLVAGAVGALFVMIGAKAGSGLLSSFGVLLAWLVLFYGSSAVGIMLMRQVQGYEKMSLMDAVLLSLFTSHRLLAVVLLEGLIFIAALIVLAIVFFICKIPGIGPFLYTFVFPLSAILMGVLTFALVWIMLPLAGPAVWAGHSVFQVIARLTALARQKLVLVVMLEFVLAMITGFAAFIIFSIVTIGASISSGLSAGILGSEVSGGFGSLMGGFGALAYGGGSGYLTAAMLGGGLLFAVAMVIPGLIFTMGTCIIFIDTTQGLDVSATEAQLGDKMEAMRKKAEEARERARTLAASAAPAPAPVSVPAAAPTVSAADHKLCPACNEVVQPDDVFCGNCAHKL</sequence>
<accession>A0A4V2UIB3</accession>
<feature type="transmembrane region" description="Helical" evidence="2">
    <location>
        <begin position="149"/>
        <end position="170"/>
    </location>
</feature>
<evidence type="ECO:0000313" key="4">
    <source>
        <dbReference type="Proteomes" id="UP000295382"/>
    </source>
</evidence>
<keyword evidence="2" id="KW-1133">Transmembrane helix</keyword>
<feature type="transmembrane region" description="Helical" evidence="2">
    <location>
        <begin position="33"/>
        <end position="56"/>
    </location>
</feature>
<dbReference type="AlphaFoldDB" id="A0A4V2UIB3"/>
<dbReference type="Proteomes" id="UP000295382">
    <property type="component" value="Unassembled WGS sequence"/>
</dbReference>
<feature type="transmembrane region" description="Helical" evidence="2">
    <location>
        <begin position="120"/>
        <end position="137"/>
    </location>
</feature>
<dbReference type="EMBL" id="SLZQ01000011">
    <property type="protein sequence ID" value="TCS35188.1"/>
    <property type="molecule type" value="Genomic_DNA"/>
</dbReference>
<keyword evidence="1" id="KW-0175">Coiled coil</keyword>
<comment type="caution">
    <text evidence="3">The sequence shown here is derived from an EMBL/GenBank/DDBJ whole genome shotgun (WGS) entry which is preliminary data.</text>
</comment>
<gene>
    <name evidence="3" type="ORF">EDC30_111103</name>
</gene>
<organism evidence="3 4">
    <name type="scientific">Paucimonas lemoignei</name>
    <name type="common">Pseudomonas lemoignei</name>
    <dbReference type="NCBI Taxonomy" id="29443"/>
    <lineage>
        <taxon>Bacteria</taxon>
        <taxon>Pseudomonadati</taxon>
        <taxon>Pseudomonadota</taxon>
        <taxon>Betaproteobacteria</taxon>
        <taxon>Burkholderiales</taxon>
        <taxon>Burkholderiaceae</taxon>
        <taxon>Paucimonas</taxon>
    </lineage>
</organism>
<dbReference type="RefSeq" id="WP_132259766.1">
    <property type="nucleotide sequence ID" value="NZ_SLZQ01000011.1"/>
</dbReference>
<keyword evidence="2" id="KW-0812">Transmembrane</keyword>
<feature type="transmembrane region" description="Helical" evidence="2">
    <location>
        <begin position="62"/>
        <end position="86"/>
    </location>
</feature>
<keyword evidence="4" id="KW-1185">Reference proteome</keyword>
<proteinExistence type="predicted"/>
<evidence type="ECO:0000256" key="2">
    <source>
        <dbReference type="SAM" id="Phobius"/>
    </source>
</evidence>
<dbReference type="OrthoDB" id="8795105at2"/>
<feature type="transmembrane region" description="Helical" evidence="2">
    <location>
        <begin position="274"/>
        <end position="296"/>
    </location>
</feature>
<name>A0A4V2UIB3_PAULE</name>
<feature type="coiled-coil region" evidence="1">
    <location>
        <begin position="308"/>
        <end position="335"/>
    </location>
</feature>